<dbReference type="Gene3D" id="1.25.10.10">
    <property type="entry name" value="Leucine-rich Repeat Variant"/>
    <property type="match status" value="2"/>
</dbReference>
<dbReference type="SUPFAM" id="SSF48371">
    <property type="entry name" value="ARM repeat"/>
    <property type="match status" value="1"/>
</dbReference>
<dbReference type="PANTHER" id="PTHR13366:SF0">
    <property type="entry name" value="HEAT REPEAT-CONTAINING PROTEIN 6"/>
    <property type="match status" value="1"/>
</dbReference>
<gene>
    <name evidence="3" type="primary">HEATR6</name>
    <name evidence="3" type="ORF">BGZ80_000369</name>
</gene>
<proteinExistence type="predicted"/>
<dbReference type="InterPro" id="IPR025283">
    <property type="entry name" value="DUF4042"/>
</dbReference>
<accession>A0A9P6MSA1</accession>
<dbReference type="InterPro" id="IPR052107">
    <property type="entry name" value="HEAT6"/>
</dbReference>
<feature type="domain" description="DUF4042" evidence="2">
    <location>
        <begin position="78"/>
        <end position="244"/>
    </location>
</feature>
<dbReference type="Proteomes" id="UP000703661">
    <property type="component" value="Unassembled WGS sequence"/>
</dbReference>
<protein>
    <submittedName>
        <fullName evidence="3">HEAT repeat-containing protein 6</fullName>
    </submittedName>
</protein>
<sequence>MTATSSAPNIGVIQRSSYSIPASIISYSKATGIGSSLQMLDNSESSLSSYRGMQSSDSEYSDSESGIHLAQTRQHDGKVRLNALLCLQALSRAAPKQLQPHWPKFLTSSSSAPMTAGTYKAPSLIGLIGSDPIYNVRSAACVVLGNILENSKQYLAMAEENTSLSGAKIQTGLLALSERVGLMMRELHVSFALSMDKVDSSVDQVIVAQMIRCCSLIVANCSYEKMRPGLPLLVYRSIEKFLDSNGKYNLSCEDGAAPELLSRLLGFVGGPQVPAVVSIEAWGVLRAIAQYHFSAITGLWPRLDAALGSARDSEDPRVRSAGLMFLDEYSKAGAVATKPLTSEWWKDAMERHILKAFTEENTSIKALGCDCISNLSSDAFSGLPSRLEMSIMSLVLGTALDEHPSARAAACRAIGVFILFPSLREDSTHAVDLASTVLGLCQDPNLNVRVRASWAVGNLYHEKLKSNGIRAIGGLLRVTFEGILERERHSLVKDAVYALIKHMEQGSLKGRWNACYAMQNVLLNPHFPIGSTAGTSYALDSDMVSWTRDVYSALLQAIQQSKNFKVRINACAALAVPKTRAKYGDQAMVRKMIQVLMAAVQNLDEEQVEHAYGEFQYRGQFESKLLRCLDHLLQITGGVAGLGLELDPVLRQRIVASRPESSSNTSIAPHASQESESSM</sequence>
<dbReference type="EMBL" id="JAAAID010001074">
    <property type="protein sequence ID" value="KAG0011872.1"/>
    <property type="molecule type" value="Genomic_DNA"/>
</dbReference>
<organism evidence="3 4">
    <name type="scientific">Entomortierella chlamydospora</name>
    <dbReference type="NCBI Taxonomy" id="101097"/>
    <lineage>
        <taxon>Eukaryota</taxon>
        <taxon>Fungi</taxon>
        <taxon>Fungi incertae sedis</taxon>
        <taxon>Mucoromycota</taxon>
        <taxon>Mortierellomycotina</taxon>
        <taxon>Mortierellomycetes</taxon>
        <taxon>Mortierellales</taxon>
        <taxon>Mortierellaceae</taxon>
        <taxon>Entomortierella</taxon>
    </lineage>
</organism>
<keyword evidence="4" id="KW-1185">Reference proteome</keyword>
<dbReference type="AlphaFoldDB" id="A0A9P6MSA1"/>
<evidence type="ECO:0000313" key="4">
    <source>
        <dbReference type="Proteomes" id="UP000703661"/>
    </source>
</evidence>
<evidence type="ECO:0000256" key="1">
    <source>
        <dbReference type="SAM" id="MobiDB-lite"/>
    </source>
</evidence>
<name>A0A9P6MSA1_9FUNG</name>
<dbReference type="InterPro" id="IPR011989">
    <property type="entry name" value="ARM-like"/>
</dbReference>
<feature type="region of interest" description="Disordered" evidence="1">
    <location>
        <begin position="660"/>
        <end position="679"/>
    </location>
</feature>
<evidence type="ECO:0000313" key="3">
    <source>
        <dbReference type="EMBL" id="KAG0011872.1"/>
    </source>
</evidence>
<reference evidence="3" key="1">
    <citation type="journal article" date="2020" name="Fungal Divers.">
        <title>Resolving the Mortierellaceae phylogeny through synthesis of multi-gene phylogenetics and phylogenomics.</title>
        <authorList>
            <person name="Vandepol N."/>
            <person name="Liber J."/>
            <person name="Desiro A."/>
            <person name="Na H."/>
            <person name="Kennedy M."/>
            <person name="Barry K."/>
            <person name="Grigoriev I.V."/>
            <person name="Miller A.N."/>
            <person name="O'Donnell K."/>
            <person name="Stajich J.E."/>
            <person name="Bonito G."/>
        </authorList>
    </citation>
    <scope>NUCLEOTIDE SEQUENCE</scope>
    <source>
        <strain evidence="3">NRRL 2769</strain>
    </source>
</reference>
<comment type="caution">
    <text evidence="3">The sequence shown here is derived from an EMBL/GenBank/DDBJ whole genome shotgun (WGS) entry which is preliminary data.</text>
</comment>
<dbReference type="PANTHER" id="PTHR13366">
    <property type="entry name" value="MALARIA ANTIGEN-RELATED"/>
    <property type="match status" value="1"/>
</dbReference>
<dbReference type="Pfam" id="PF13251">
    <property type="entry name" value="DUF4042"/>
    <property type="match status" value="1"/>
</dbReference>
<evidence type="ECO:0000259" key="2">
    <source>
        <dbReference type="Pfam" id="PF13251"/>
    </source>
</evidence>
<dbReference type="InterPro" id="IPR016024">
    <property type="entry name" value="ARM-type_fold"/>
</dbReference>